<dbReference type="InterPro" id="IPR008407">
    <property type="entry name" value="Brnchd-chn_aa_trnsp_AzlD"/>
</dbReference>
<keyword evidence="1" id="KW-0472">Membrane</keyword>
<evidence type="ECO:0000256" key="1">
    <source>
        <dbReference type="SAM" id="Phobius"/>
    </source>
</evidence>
<organism evidence="2 3">
    <name type="scientific">Halovulum dunhuangense</name>
    <dbReference type="NCBI Taxonomy" id="1505036"/>
    <lineage>
        <taxon>Bacteria</taxon>
        <taxon>Pseudomonadati</taxon>
        <taxon>Pseudomonadota</taxon>
        <taxon>Alphaproteobacteria</taxon>
        <taxon>Rhodobacterales</taxon>
        <taxon>Paracoccaceae</taxon>
        <taxon>Halovulum</taxon>
    </lineage>
</organism>
<reference evidence="2 3" key="1">
    <citation type="submission" date="2020-05" db="EMBL/GenBank/DDBJ databases">
        <title>Gimesia benthica sp. nov., a novel planctomycete isolated from a deep-sea water sample of the Northwest Indian Ocean.</title>
        <authorList>
            <person name="Wang J."/>
            <person name="Ruan C."/>
            <person name="Song L."/>
            <person name="Zhu Y."/>
            <person name="Li A."/>
            <person name="Zheng X."/>
            <person name="Wang L."/>
            <person name="Lu Z."/>
            <person name="Huang Y."/>
            <person name="Du W."/>
            <person name="Zhou Y."/>
            <person name="Huang L."/>
            <person name="Dai X."/>
        </authorList>
    </citation>
    <scope>NUCLEOTIDE SEQUENCE [LARGE SCALE GENOMIC DNA]</scope>
    <source>
        <strain evidence="2 3">YYQ-30</strain>
    </source>
</reference>
<keyword evidence="3" id="KW-1185">Reference proteome</keyword>
<evidence type="ECO:0000313" key="2">
    <source>
        <dbReference type="EMBL" id="NNU79618.1"/>
    </source>
</evidence>
<protein>
    <submittedName>
        <fullName evidence="2">AzlD domain-containing protein</fullName>
    </submittedName>
</protein>
<feature type="transmembrane region" description="Helical" evidence="1">
    <location>
        <begin position="12"/>
        <end position="31"/>
    </location>
</feature>
<gene>
    <name evidence="2" type="ORF">HMH01_04110</name>
</gene>
<keyword evidence="1" id="KW-1133">Transmembrane helix</keyword>
<sequence>MTAISDAKVWAVIILLGIGTYLIRFSFLGLIGDRRLPPLVLRLLRFTPVAVLPALVAPMVAWPAATGGELDPARILAAAAAAAIGIGTRSVLGAIAGGMAALYLGIFVLF</sequence>
<keyword evidence="1" id="KW-0812">Transmembrane</keyword>
<feature type="transmembrane region" description="Helical" evidence="1">
    <location>
        <begin position="43"/>
        <end position="64"/>
    </location>
</feature>
<dbReference type="Pfam" id="PF05437">
    <property type="entry name" value="AzlD"/>
    <property type="match status" value="1"/>
</dbReference>
<feature type="transmembrane region" description="Helical" evidence="1">
    <location>
        <begin position="76"/>
        <end position="109"/>
    </location>
</feature>
<dbReference type="RefSeq" id="WP_171322758.1">
    <property type="nucleotide sequence ID" value="NZ_JABFBC010000001.1"/>
</dbReference>
<dbReference type="EMBL" id="JABFBC010000001">
    <property type="protein sequence ID" value="NNU79618.1"/>
    <property type="molecule type" value="Genomic_DNA"/>
</dbReference>
<proteinExistence type="predicted"/>
<comment type="caution">
    <text evidence="2">The sequence shown here is derived from an EMBL/GenBank/DDBJ whole genome shotgun (WGS) entry which is preliminary data.</text>
</comment>
<dbReference type="AlphaFoldDB" id="A0A849KVY4"/>
<evidence type="ECO:0000313" key="3">
    <source>
        <dbReference type="Proteomes" id="UP000572377"/>
    </source>
</evidence>
<accession>A0A849KVY4</accession>
<dbReference type="Proteomes" id="UP000572377">
    <property type="component" value="Unassembled WGS sequence"/>
</dbReference>
<name>A0A849KVY4_9RHOB</name>